<proteinExistence type="predicted"/>
<dbReference type="AlphaFoldDB" id="A0A177IGS7"/>
<dbReference type="Proteomes" id="UP000076947">
    <property type="component" value="Unassembled WGS sequence"/>
</dbReference>
<dbReference type="Gene3D" id="3.40.50.2000">
    <property type="entry name" value="Glycogen Phosphorylase B"/>
    <property type="match status" value="2"/>
</dbReference>
<dbReference type="RefSeq" id="WP_066839584.1">
    <property type="nucleotide sequence ID" value="NZ_LSTQ01000014.1"/>
</dbReference>
<dbReference type="OrthoDB" id="9775208at2"/>
<keyword evidence="2" id="KW-1185">Reference proteome</keyword>
<name>A0A177IGS7_9CORY</name>
<accession>A0A177IGS7</accession>
<comment type="caution">
    <text evidence="1">The sequence shown here is derived from an EMBL/GenBank/DDBJ whole genome shotgun (WGS) entry which is preliminary data.</text>
</comment>
<dbReference type="SUPFAM" id="SSF53756">
    <property type="entry name" value="UDP-Glycosyltransferase/glycogen phosphorylase"/>
    <property type="match status" value="1"/>
</dbReference>
<evidence type="ECO:0000313" key="2">
    <source>
        <dbReference type="Proteomes" id="UP000076947"/>
    </source>
</evidence>
<sequence>MSRKIIVDKAGATSGGARRFLLELETYMDKTSRPDVHLIGEERLSTSWLIKRELKGLGAERIALNNASFALPGCQRTVLLRNALHFANHEEFRALGYKPSDHMRRQIPVIRLLAHRADRIIVPCTAMAERVAEHEPKLQKRIQVKMHPVSPLGWAQATPDAEQRIILVPIVPQSYKKLELHIPAILEAAEGTGAVIAATASTGEIPEADGHSQYLPLGRMSAEELSQWWGKSTAIFFPPALESFGYALAEARCGGRPVIAPETQQNQEIAGPALFSYNSPNQLAEAVRAALSASVSPDPEPFNPRRYFDDLFR</sequence>
<reference evidence="2" key="1">
    <citation type="submission" date="2016-02" db="EMBL/GenBank/DDBJ databases">
        <authorList>
            <person name="Kaur G."/>
            <person name="Nair G.R."/>
            <person name="Mayilraj S."/>
        </authorList>
    </citation>
    <scope>NUCLEOTIDE SEQUENCE [LARGE SCALE GENOMIC DNA]</scope>
    <source>
        <strain evidence="2">GA-15</strain>
    </source>
</reference>
<evidence type="ECO:0000313" key="1">
    <source>
        <dbReference type="EMBL" id="OAH28033.1"/>
    </source>
</evidence>
<evidence type="ECO:0008006" key="3">
    <source>
        <dbReference type="Google" id="ProtNLM"/>
    </source>
</evidence>
<dbReference type="EMBL" id="LSTQ01000014">
    <property type="protein sequence ID" value="OAH28033.1"/>
    <property type="molecule type" value="Genomic_DNA"/>
</dbReference>
<gene>
    <name evidence="1" type="ORF">AYJ05_12560</name>
</gene>
<protein>
    <recommendedName>
        <fullName evidence="3">Glycosyltransferase</fullName>
    </recommendedName>
</protein>
<organism evidence="1 2">
    <name type="scientific">Corynebacterium stationis</name>
    <dbReference type="NCBI Taxonomy" id="1705"/>
    <lineage>
        <taxon>Bacteria</taxon>
        <taxon>Bacillati</taxon>
        <taxon>Actinomycetota</taxon>
        <taxon>Actinomycetes</taxon>
        <taxon>Mycobacteriales</taxon>
        <taxon>Corynebacteriaceae</taxon>
        <taxon>Corynebacterium</taxon>
    </lineage>
</organism>